<proteinExistence type="predicted"/>
<evidence type="ECO:0000256" key="2">
    <source>
        <dbReference type="SAM" id="SignalP"/>
    </source>
</evidence>
<feature type="compositionally biased region" description="Basic and acidic residues" evidence="1">
    <location>
        <begin position="65"/>
        <end position="84"/>
    </location>
</feature>
<evidence type="ECO:0000313" key="4">
    <source>
        <dbReference type="Proteomes" id="UP001216440"/>
    </source>
</evidence>
<organism evidence="3 4">
    <name type="scientific">Streptomyces cathayae</name>
    <dbReference type="NCBI Taxonomy" id="3031124"/>
    <lineage>
        <taxon>Bacteria</taxon>
        <taxon>Bacillati</taxon>
        <taxon>Actinomycetota</taxon>
        <taxon>Actinomycetes</taxon>
        <taxon>Kitasatosporales</taxon>
        <taxon>Streptomycetaceae</taxon>
        <taxon>Streptomyces</taxon>
    </lineage>
</organism>
<name>A0ABY8K5L0_9ACTN</name>
<keyword evidence="2" id="KW-0732">Signal</keyword>
<keyword evidence="4" id="KW-1185">Reference proteome</keyword>
<evidence type="ECO:0000256" key="1">
    <source>
        <dbReference type="SAM" id="MobiDB-lite"/>
    </source>
</evidence>
<evidence type="ECO:0000313" key="3">
    <source>
        <dbReference type="EMBL" id="WGD41773.1"/>
    </source>
</evidence>
<sequence length="200" mass="20090">MNTRPTVVTAAVAVAAGLAVTGITYASASAYGPTQAAPAVQQAAAPMIQQAAVPAMAPLGGESGKGNEGRGNEGRGFEDRGFGDRGFEGRIHINERSYSAAPGDCITVVSGLGSRSLNIRNDSRRSVEVFRGATCDNGAPIATVGPHSSSNGVVPCPVEDGIFVENGVVGSFRVIGHHFGGHGGNEGFGGNNGFGGHGGR</sequence>
<dbReference type="RefSeq" id="WP_279334847.1">
    <property type="nucleotide sequence ID" value="NZ_CP121682.1"/>
</dbReference>
<gene>
    <name evidence="3" type="ORF">PYS65_17290</name>
</gene>
<feature type="region of interest" description="Disordered" evidence="1">
    <location>
        <begin position="57"/>
        <end position="84"/>
    </location>
</feature>
<reference evidence="3 4" key="1">
    <citation type="submission" date="2023-03" db="EMBL/GenBank/DDBJ databases">
        <authorList>
            <person name="Mo P."/>
        </authorList>
    </citation>
    <scope>NUCLEOTIDE SEQUENCE [LARGE SCALE GENOMIC DNA]</scope>
    <source>
        <strain evidence="3 4">HUAS 5</strain>
    </source>
</reference>
<protein>
    <submittedName>
        <fullName evidence="3">Uncharacterized protein</fullName>
    </submittedName>
</protein>
<feature type="signal peptide" evidence="2">
    <location>
        <begin position="1"/>
        <end position="26"/>
    </location>
</feature>
<accession>A0ABY8K5L0</accession>
<dbReference type="EMBL" id="CP121682">
    <property type="protein sequence ID" value="WGD41773.1"/>
    <property type="molecule type" value="Genomic_DNA"/>
</dbReference>
<dbReference type="Proteomes" id="UP001216440">
    <property type="component" value="Chromosome"/>
</dbReference>
<feature type="chain" id="PRO_5046290203" evidence="2">
    <location>
        <begin position="27"/>
        <end position="200"/>
    </location>
</feature>